<comment type="subcellular location">
    <subcellularLocation>
        <location evidence="1">Cytoplasm</location>
    </subcellularLocation>
</comment>
<dbReference type="GO" id="GO:0098609">
    <property type="term" value="P:cell-cell adhesion"/>
    <property type="evidence" value="ECO:0007669"/>
    <property type="project" value="TreeGrafter"/>
</dbReference>
<organism evidence="5 6">
    <name type="scientific">Mytilus edulis</name>
    <name type="common">Blue mussel</name>
    <dbReference type="NCBI Taxonomy" id="6550"/>
    <lineage>
        <taxon>Eukaryota</taxon>
        <taxon>Metazoa</taxon>
        <taxon>Spiralia</taxon>
        <taxon>Lophotrochozoa</taxon>
        <taxon>Mollusca</taxon>
        <taxon>Bivalvia</taxon>
        <taxon>Autobranchia</taxon>
        <taxon>Pteriomorphia</taxon>
        <taxon>Mytilida</taxon>
        <taxon>Mytiloidea</taxon>
        <taxon>Mytilidae</taxon>
        <taxon>Mytilinae</taxon>
        <taxon>Mytilus</taxon>
    </lineage>
</organism>
<evidence type="ECO:0000256" key="4">
    <source>
        <dbReference type="SAM" id="MobiDB-lite"/>
    </source>
</evidence>
<reference evidence="5" key="1">
    <citation type="submission" date="2021-03" db="EMBL/GenBank/DDBJ databases">
        <authorList>
            <person name="Bekaert M."/>
        </authorList>
    </citation>
    <scope>NUCLEOTIDE SEQUENCE</scope>
</reference>
<feature type="region of interest" description="Disordered" evidence="4">
    <location>
        <begin position="1222"/>
        <end position="1243"/>
    </location>
</feature>
<feature type="compositionally biased region" description="Polar residues" evidence="4">
    <location>
        <begin position="736"/>
        <end position="746"/>
    </location>
</feature>
<dbReference type="GO" id="GO:0005737">
    <property type="term" value="C:cytoplasm"/>
    <property type="evidence" value="ECO:0007669"/>
    <property type="project" value="UniProtKB-SubCell"/>
</dbReference>
<evidence type="ECO:0000256" key="2">
    <source>
        <dbReference type="ARBA" id="ARBA00008376"/>
    </source>
</evidence>
<accession>A0A8S3QJA6</accession>
<dbReference type="PANTHER" id="PTHR18914">
    <property type="entry name" value="ALPHA CATENIN"/>
    <property type="match status" value="1"/>
</dbReference>
<dbReference type="PANTHER" id="PTHR18914:SF30">
    <property type="entry name" value="VINCULIN_ALPHA-CATENIN FAMILY MEMBER 1"/>
    <property type="match status" value="1"/>
</dbReference>
<dbReference type="GO" id="GO:0008013">
    <property type="term" value="F:beta-catenin binding"/>
    <property type="evidence" value="ECO:0007669"/>
    <property type="project" value="TreeGrafter"/>
</dbReference>
<evidence type="ECO:0000256" key="3">
    <source>
        <dbReference type="ARBA" id="ARBA00022490"/>
    </source>
</evidence>
<feature type="compositionally biased region" description="Low complexity" evidence="4">
    <location>
        <begin position="695"/>
        <end position="707"/>
    </location>
</feature>
<dbReference type="SUPFAM" id="SSF47220">
    <property type="entry name" value="alpha-catenin/vinculin-like"/>
    <property type="match status" value="4"/>
</dbReference>
<keyword evidence="3" id="KW-0963">Cytoplasm</keyword>
<dbReference type="OrthoDB" id="29742at2759"/>
<name>A0A8S3QJA6_MYTED</name>
<comment type="similarity">
    <text evidence="2">Belongs to the vinculin/alpha-catenin family.</text>
</comment>
<dbReference type="GO" id="GO:0016342">
    <property type="term" value="C:catenin complex"/>
    <property type="evidence" value="ECO:0007669"/>
    <property type="project" value="TreeGrafter"/>
</dbReference>
<evidence type="ECO:0000313" key="6">
    <source>
        <dbReference type="Proteomes" id="UP000683360"/>
    </source>
</evidence>
<comment type="caution">
    <text evidence="5">The sequence shown here is derived from an EMBL/GenBank/DDBJ whole genome shotgun (WGS) entry which is preliminary data.</text>
</comment>
<dbReference type="PRINTS" id="PR00806">
    <property type="entry name" value="VINCULIN"/>
</dbReference>
<keyword evidence="6" id="KW-1185">Reference proteome</keyword>
<feature type="region of interest" description="Disordered" evidence="4">
    <location>
        <begin position="695"/>
        <end position="746"/>
    </location>
</feature>
<dbReference type="Pfam" id="PF01044">
    <property type="entry name" value="Vinculin"/>
    <property type="match status" value="2"/>
</dbReference>
<dbReference type="Gene3D" id="1.20.120.230">
    <property type="entry name" value="Alpha-catenin/vinculin-like"/>
    <property type="match status" value="2"/>
</dbReference>
<protein>
    <recommendedName>
        <fullName evidence="7">Vinculin</fullName>
    </recommendedName>
</protein>
<dbReference type="Proteomes" id="UP000683360">
    <property type="component" value="Unassembled WGS sequence"/>
</dbReference>
<dbReference type="InterPro" id="IPR036723">
    <property type="entry name" value="Alpha-catenin/vinculin-like_sf"/>
</dbReference>
<evidence type="ECO:0000256" key="1">
    <source>
        <dbReference type="ARBA" id="ARBA00004496"/>
    </source>
</evidence>
<dbReference type="GO" id="GO:0005912">
    <property type="term" value="C:adherens junction"/>
    <property type="evidence" value="ECO:0007669"/>
    <property type="project" value="TreeGrafter"/>
</dbReference>
<dbReference type="GO" id="GO:0016477">
    <property type="term" value="P:cell migration"/>
    <property type="evidence" value="ECO:0007669"/>
    <property type="project" value="TreeGrafter"/>
</dbReference>
<evidence type="ECO:0008006" key="7">
    <source>
        <dbReference type="Google" id="ProtNLM"/>
    </source>
</evidence>
<evidence type="ECO:0000313" key="5">
    <source>
        <dbReference type="EMBL" id="CAG2196454.1"/>
    </source>
</evidence>
<dbReference type="Gene3D" id="1.20.120.810">
    <property type="entry name" value="Vinculin, Vh2 four-helix bundle"/>
    <property type="match status" value="2"/>
</dbReference>
<gene>
    <name evidence="5" type="ORF">MEDL_11312</name>
</gene>
<sequence length="1508" mass="169606">MEVTCGLLSNLVQTKSIERVLAPIASQISLLIILDHSDGIQTDMGPCAEMVMQAAERLVTLGKERANKTADDELKRQMESACEILDLSSSDLYIASQRVTASASKENKSRVITASKNVLQGTMKVLLVSDDYEVRRILAAAHTVSEAVGLLSHVDNMTDLLSRFKSFTDTTSILTSLANKRQKDLCQDRQREKIITALNLLKKSIPSISVALQSCIKYPSNAQAHVSKSYVINQVLSAVRDIVEAIENKFTEEDYLDVEEPGYFVSKIDQILEALSTENREDLDIDVESWTEGIIRHSMLVAHLCTDTYRNLIIINCQRILQLKGRVLALSITIKEKTDIQRMREDYDECCESLIDEFCELEKNVNMSLLHLIVDIFKETTEPIERLIKAAMYPKQDQSIGENDILITEFEEHADKMCQVASFAAASSTDATRVRVIRTCVCHLERLDPDIVPAALCMARDQLDKMAVRHVKLLMKEWSFELNTLMQILDEMTDPQIFMGVSEKRIEEDIGVCRGYVMTCDVEGISSAIKSLVGRSRRVCQVGERIVDSHDDPLYRNGLLVYVKSLHKAITGIRAGSTHVYSDVTSNSAVESLLRRLSHLLECVRKVKNGLNADNQPSILSPERRNLRFAEAEKRRKTSSSSHIKFSSTGALKSLPLDNRFLQEDICSKEDFLTHSSMSTLQKVVPLQRSALQQSTESLQSTSSQESFHQTKVKPQESYQQSRVKPVESYQRASRLKSSQDPTTTSHIKEKITGAVTKGDKHVIKSVSGDLLGWSNHIVDSAECLLVHSDTAKRRSIHSLCSEVDELVADLTEKLKYVAMGDQDDIADICSLSQLWEVKIEKIRVFIDVTVDQWKDISDPVYKSTTSSDQRLMKQQIDSLKQHTTSISELMDLTESIDDKDIGEERCQRLQENSNELDNITVTIVTTSGVIYKSSTHQDKCQLEQLCREWAVRIYCVLDDLEGLTSDLYTKGCDRKVWPSDSIPLKDSQLFEHILHQNSQIRNLLHSACLGNDSVSELATSLCLDQDGLYDSIKSTSSRKKREVDKIAVTYICCRLGLLSAQWIVKSIKCMDILQEQTLMYTALLNKLSDSAVEVRTAQTDAEKQMCMSEFQLSLSKFSESLMSLRQKTLQGIQLSTELDKRSAVRKCLDEVTGISPHLIDIVKKLTEDGDLSSTMEEFTKQKVSWAAKVRQLLVCIQQMKDLKPGLVKNLNKVLGVKTPEDLTPADTLEPSVQPVEENDNKQGGFKTVHEELLCVTSEKQNMAVGQFSKVGRKKKATDSPYKPNASVLAASKYLQSEAEKWEDDCNPIVKVAKEMSSQINKMTGYIKGEGQIQTHEELVKTARSVAENGRKMMKFAEILSQHCVDKRFARDLIFYANQIPTVSTQLSIIANVHQGSSGDGDIPSNEEVFVWYKDKVTKILTENAENLMKIVLQTMKAAEAVCVKGLKAPEDSSNSDATSAIVLATQWQRRLIRQRQREIVDADRDDLGLRRIEEHRPPKLTQIFKTE</sequence>
<dbReference type="EMBL" id="CAJPWZ010000558">
    <property type="protein sequence ID" value="CAG2196454.1"/>
    <property type="molecule type" value="Genomic_DNA"/>
</dbReference>
<proteinExistence type="inferred from homology"/>
<dbReference type="GO" id="GO:0051015">
    <property type="term" value="F:actin filament binding"/>
    <property type="evidence" value="ECO:0007669"/>
    <property type="project" value="InterPro"/>
</dbReference>
<dbReference type="InterPro" id="IPR006077">
    <property type="entry name" value="Vinculin/catenin"/>
</dbReference>